<evidence type="ECO:0000313" key="4">
    <source>
        <dbReference type="Proteomes" id="UP001151582"/>
    </source>
</evidence>
<keyword evidence="3" id="KW-0808">Transferase</keyword>
<dbReference type="PANTHER" id="PTHR12184:SF1">
    <property type="entry name" value="UBIQUINOL-CYTOCHROME-C REDUCTASE COMPLEX ASSEMBLY FACTOR 1"/>
    <property type="match status" value="1"/>
</dbReference>
<dbReference type="GO" id="GO:0005739">
    <property type="term" value="C:mitochondrion"/>
    <property type="evidence" value="ECO:0007669"/>
    <property type="project" value="TreeGrafter"/>
</dbReference>
<keyword evidence="3" id="KW-0012">Acyltransferase</keyword>
<gene>
    <name evidence="3" type="primary">cbp3</name>
    <name evidence="3" type="ORF">H4R34_002394</name>
</gene>
<dbReference type="EMBL" id="JANBQB010000160">
    <property type="protein sequence ID" value="KAJ1980612.1"/>
    <property type="molecule type" value="Genomic_DNA"/>
</dbReference>
<dbReference type="EC" id="2.3.1.179" evidence="3"/>
<dbReference type="GO" id="GO:0034551">
    <property type="term" value="P:mitochondrial respiratory chain complex III assembly"/>
    <property type="evidence" value="ECO:0007669"/>
    <property type="project" value="TreeGrafter"/>
</dbReference>
<feature type="domain" description="Ubiquinol-cytochrome c chaperone" evidence="2">
    <location>
        <begin position="98"/>
        <end position="236"/>
    </location>
</feature>
<proteinExistence type="inferred from homology"/>
<evidence type="ECO:0000259" key="2">
    <source>
        <dbReference type="Pfam" id="PF03981"/>
    </source>
</evidence>
<dbReference type="OrthoDB" id="10253878at2759"/>
<dbReference type="InterPro" id="IPR021150">
    <property type="entry name" value="Ubiq_cyt_c_chap"/>
</dbReference>
<reference evidence="3" key="1">
    <citation type="submission" date="2022-07" db="EMBL/GenBank/DDBJ databases">
        <title>Phylogenomic reconstructions and comparative analyses of Kickxellomycotina fungi.</title>
        <authorList>
            <person name="Reynolds N.K."/>
            <person name="Stajich J.E."/>
            <person name="Barry K."/>
            <person name="Grigoriev I.V."/>
            <person name="Crous P."/>
            <person name="Smith M.E."/>
        </authorList>
    </citation>
    <scope>NUCLEOTIDE SEQUENCE</scope>
    <source>
        <strain evidence="3">RSA 567</strain>
    </source>
</reference>
<name>A0A9W8B9K3_9FUNG</name>
<dbReference type="Proteomes" id="UP001151582">
    <property type="component" value="Unassembled WGS sequence"/>
</dbReference>
<dbReference type="Pfam" id="PF03981">
    <property type="entry name" value="Ubiq_cyt_C_chap"/>
    <property type="match status" value="1"/>
</dbReference>
<dbReference type="InterPro" id="IPR007129">
    <property type="entry name" value="Ubiqinol_cyt_c_chaperone_CPB3"/>
</dbReference>
<accession>A0A9W8B9K3</accession>
<dbReference type="PANTHER" id="PTHR12184">
    <property type="entry name" value="UBIQUINOL-CYTOCHROME C REDUCTASE COMPLEX ASSEMBLY FACTOR 1 FAMILY MEMBER"/>
    <property type="match status" value="1"/>
</dbReference>
<organism evidence="3 4">
    <name type="scientific">Dimargaris verticillata</name>
    <dbReference type="NCBI Taxonomy" id="2761393"/>
    <lineage>
        <taxon>Eukaryota</taxon>
        <taxon>Fungi</taxon>
        <taxon>Fungi incertae sedis</taxon>
        <taxon>Zoopagomycota</taxon>
        <taxon>Kickxellomycotina</taxon>
        <taxon>Dimargaritomycetes</taxon>
        <taxon>Dimargaritales</taxon>
        <taxon>Dimargaritaceae</taxon>
        <taxon>Dimargaris</taxon>
    </lineage>
</organism>
<comment type="caution">
    <text evidence="3">The sequence shown here is derived from an EMBL/GenBank/DDBJ whole genome shotgun (WGS) entry which is preliminary data.</text>
</comment>
<sequence length="247" mass="28727">MPAAVGLSTSLRAFATTNVQRTDASTLKKYARKTALKGKVPEETELMATRYVAFSGRFAQLLGRLFGRYQGQYTAIPISANIYTQCKDLDFRDFYIDTLKLPDTYQTWFNVTQLHAWMLMVRIRNEDNAKNISQEFVNHMFYDAEMRMRRMGVNTDRLVNNTLKDLVASFHGSTLAYDEGMCRGDAYLGAAIWRNLFRTSPVRGQELAYLVHYTRRQLARLDKVSSYDFRRGYFRFDMPNNNLETFE</sequence>
<dbReference type="GO" id="GO:0004315">
    <property type="term" value="F:3-oxoacyl-[acyl-carrier-protein] synthase activity"/>
    <property type="evidence" value="ECO:0007669"/>
    <property type="project" value="UniProtKB-EC"/>
</dbReference>
<dbReference type="AlphaFoldDB" id="A0A9W8B9K3"/>
<comment type="similarity">
    <text evidence="1">Belongs to the CBP3 family.</text>
</comment>
<evidence type="ECO:0000256" key="1">
    <source>
        <dbReference type="ARBA" id="ARBA00006407"/>
    </source>
</evidence>
<protein>
    <submittedName>
        <fullName evidence="3">Ubiquinol cytochrome-c reductase assembly protein Cbp3</fullName>
        <ecNumber evidence="3">2.3.1.179</ecNumber>
    </submittedName>
</protein>
<keyword evidence="4" id="KW-1185">Reference proteome</keyword>
<evidence type="ECO:0000313" key="3">
    <source>
        <dbReference type="EMBL" id="KAJ1980612.1"/>
    </source>
</evidence>